<dbReference type="Pfam" id="PF25019">
    <property type="entry name" value="LRR_R13L1-DRL21"/>
    <property type="match status" value="1"/>
</dbReference>
<dbReference type="Pfam" id="PF23559">
    <property type="entry name" value="WHD_DRP"/>
    <property type="match status" value="1"/>
</dbReference>
<dbReference type="InterPro" id="IPR001611">
    <property type="entry name" value="Leu-rich_rpt"/>
</dbReference>
<evidence type="ECO:0000256" key="3">
    <source>
        <dbReference type="ARBA" id="ARBA00022737"/>
    </source>
</evidence>
<feature type="domain" description="R13L1/DRL21-like LRR repeat region" evidence="12">
    <location>
        <begin position="760"/>
        <end position="886"/>
    </location>
</feature>
<dbReference type="SUPFAM" id="SSF52058">
    <property type="entry name" value="L domain-like"/>
    <property type="match status" value="1"/>
</dbReference>
<dbReference type="PANTHER" id="PTHR36766">
    <property type="entry name" value="PLANT BROAD-SPECTRUM MILDEW RESISTANCE PROTEIN RPW8"/>
    <property type="match status" value="1"/>
</dbReference>
<dbReference type="InterPro" id="IPR002182">
    <property type="entry name" value="NB-ARC"/>
</dbReference>
<dbReference type="GO" id="GO:0002758">
    <property type="term" value="P:innate immune response-activating signaling pathway"/>
    <property type="evidence" value="ECO:0007669"/>
    <property type="project" value="UniProtKB-ARBA"/>
</dbReference>
<gene>
    <name evidence="13" type="ORF">SORBI_3007G054000</name>
</gene>
<feature type="domain" description="Disease resistance N-terminal" evidence="10">
    <location>
        <begin position="90"/>
        <end position="173"/>
    </location>
</feature>
<dbReference type="PRINTS" id="PR00364">
    <property type="entry name" value="DISEASERSIST"/>
</dbReference>
<keyword evidence="5" id="KW-0611">Plant defense</keyword>
<evidence type="ECO:0000313" key="14">
    <source>
        <dbReference type="Proteomes" id="UP000000768"/>
    </source>
</evidence>
<dbReference type="Gene3D" id="1.10.10.10">
    <property type="entry name" value="Winged helix-like DNA-binding domain superfamily/Winged helix DNA-binding domain"/>
    <property type="match status" value="1"/>
</dbReference>
<dbReference type="InterPro" id="IPR041118">
    <property type="entry name" value="Rx_N"/>
</dbReference>
<keyword evidence="3" id="KW-0677">Repeat</keyword>
<dbReference type="SUPFAM" id="SSF52047">
    <property type="entry name" value="RNI-like"/>
    <property type="match status" value="1"/>
</dbReference>
<proteinExistence type="inferred from homology"/>
<dbReference type="InterPro" id="IPR058922">
    <property type="entry name" value="WHD_DRP"/>
</dbReference>
<feature type="domain" description="NB-ARC" evidence="9">
    <location>
        <begin position="255"/>
        <end position="419"/>
    </location>
</feature>
<evidence type="ECO:0000259" key="11">
    <source>
        <dbReference type="Pfam" id="PF23559"/>
    </source>
</evidence>
<evidence type="ECO:0000256" key="2">
    <source>
        <dbReference type="ARBA" id="ARBA00022614"/>
    </source>
</evidence>
<dbReference type="STRING" id="4558.A0A1B6PFR3"/>
<protein>
    <submittedName>
        <fullName evidence="13">Uncharacterized protein</fullName>
    </submittedName>
</protein>
<dbReference type="PANTHER" id="PTHR36766:SF55">
    <property type="entry name" value="OS11G0492900 PROTEIN"/>
    <property type="match status" value="1"/>
</dbReference>
<reference evidence="13 14" key="1">
    <citation type="journal article" date="2009" name="Nature">
        <title>The Sorghum bicolor genome and the diversification of grasses.</title>
        <authorList>
            <person name="Paterson A.H."/>
            <person name="Bowers J.E."/>
            <person name="Bruggmann R."/>
            <person name="Dubchak I."/>
            <person name="Grimwood J."/>
            <person name="Gundlach H."/>
            <person name="Haberer G."/>
            <person name="Hellsten U."/>
            <person name="Mitros T."/>
            <person name="Poliakov A."/>
            <person name="Schmutz J."/>
            <person name="Spannagl M."/>
            <person name="Tang H."/>
            <person name="Wang X."/>
            <person name="Wicker T."/>
            <person name="Bharti A.K."/>
            <person name="Chapman J."/>
            <person name="Feltus F.A."/>
            <person name="Gowik U."/>
            <person name="Grigoriev I.V."/>
            <person name="Lyons E."/>
            <person name="Maher C.A."/>
            <person name="Martis M."/>
            <person name="Narechania A."/>
            <person name="Otillar R.P."/>
            <person name="Penning B.W."/>
            <person name="Salamov A.A."/>
            <person name="Wang Y."/>
            <person name="Zhang L."/>
            <person name="Carpita N.C."/>
            <person name="Freeling M."/>
            <person name="Gingle A.R."/>
            <person name="Hash C.T."/>
            <person name="Keller B."/>
            <person name="Klein P."/>
            <person name="Kresovich S."/>
            <person name="McCann M.C."/>
            <person name="Ming R."/>
            <person name="Peterson D.G."/>
            <person name="Mehboob-ur-Rahman"/>
            <person name="Ware D."/>
            <person name="Westhoff P."/>
            <person name="Mayer K.F."/>
            <person name="Messing J."/>
            <person name="Rokhsar D.S."/>
        </authorList>
    </citation>
    <scope>NUCLEOTIDE SEQUENCE [LARGE SCALE GENOMIC DNA]</scope>
    <source>
        <strain evidence="14">cv. BTx623</strain>
    </source>
</reference>
<keyword evidence="8" id="KW-0732">Signal</keyword>
<feature type="signal peptide" evidence="8">
    <location>
        <begin position="1"/>
        <end position="23"/>
    </location>
</feature>
<evidence type="ECO:0000259" key="9">
    <source>
        <dbReference type="Pfam" id="PF00931"/>
    </source>
</evidence>
<dbReference type="OMA" id="ECVTITD"/>
<feature type="domain" description="Disease resistance protein winged helix" evidence="11">
    <location>
        <begin position="504"/>
        <end position="579"/>
    </location>
</feature>
<dbReference type="GO" id="GO:0042742">
    <property type="term" value="P:defense response to bacterium"/>
    <property type="evidence" value="ECO:0007669"/>
    <property type="project" value="UniProtKB-ARBA"/>
</dbReference>
<dbReference type="Pfam" id="PF18052">
    <property type="entry name" value="Rx_N"/>
    <property type="match status" value="1"/>
</dbReference>
<sequence length="1327" mass="150540">MTTTGRTQIVVAILFVFHWRLSSLSTTTMKGRAIRFHPYPLCPIPLIRSSTSTLATSPATVRFFLRNAFLRAASAAMAELVTSMVIGPLVSMVKDKVSSYLLDEYKVMEGMEEQREILERQLPAILQIIDDAEEKGAQPGVGAWLKALKKASYEANDVFDEFKYEALAREARKRGHRNTHGMDVVSLLPACNSIMFRRRMGKKLQKIVQDIEVLVTKMNDFGFSHRPQKISEMPLRQMDHVMIDSEKDIVSRSRTQEKKKIMKILLDHANNDDLLVLPIVGLGGLGKTTFVQLVYSDPEIEKHFQFLKWYCVSDDFDVGNIARSICNSTKKDSEKVLQDLQKELSGKRCLLVLDDIWNQDVNKWEKLKTCLQHAGTGSAILTTTRDAKIAQIMSGKSGKIHNLENLDDVHLKEILERRAFILQKPEFARLDDIVNEIVKRCAGSPLAAKAIGSMLRTKTSKEEWMVVSKKSSICNEETGILPILKLSFDNLPFHMKQCFAFCAVFPKDYEINVDNLIQLWMANDYVPVEEDVPLETTGRHIFNELAWRSFFQDALEDQNWSHFRSIKTCKIHDLMHDIALSVLGEECATITNRFDQKKLLSKHCRHLFSSYDETAAHLIAFLKKQAPTLQTLLLPLYADWTSHMPKYNSLRAIRYPRRSEFKIRSRKLQHLRYLDLSGNWRIKQLPEEISIMYNLQTLNVSGCKKLCRLPRDMKYMASLRHLYTEGCTSLKCMPSNLGELTSLCILTYFVAGASSGCSTIGELQNLDLGDKLMLSYLENVTEAQARAATLGNKEKLRHLSLEWSSECHEEPVSDCHKKVLDALKPHEGLETLRIQGYKSTSLPTWMKDLSFLQKHLTELRLVGFTVCEEFPQFSHFEALQILRLEGLEKLESLCSNEASLTFPKLKKLKLLSLKNMERWVAAEGREGEVAFPQLQKLVIQDCPKLVTLPETPNLKDVVLDEGKAQLLLLIARCGYMSLLSTLELHVRDKEAALELDSENVESHLLELTLNGCDFFFLPSPRQPTFMIWRWFGKLVSLDITGCDALIYWPEVVFQSLVSLKRLYVSKCHNLVGPTQVKCEPAPTTSQVLPRLNALSVKDCQNLTELFVLPPSITSLQIWSCEKLEFTWEDTKSKSVRVEQLGTSTSMENCASTSVPKQPATPAQTNHPLPCLEYIFIVDLDSLVTLPNLPPALKALSILSCEKLCFVSGQLDVLEHLDISGCNKLQSLNSLGNLPSLQSLTLDGCKSLISVPGAVGSYSALQRLTIKYCPAIDTKSLYKQHKQRLDNLEERDLSHAHSSDPLKETSLHSGPKLMNPRTWKYAIPQRWR</sequence>
<feature type="compositionally biased region" description="Basic and acidic residues" evidence="7">
    <location>
        <begin position="1289"/>
        <end position="1305"/>
    </location>
</feature>
<keyword evidence="4" id="KW-0547">Nucleotide-binding</keyword>
<keyword evidence="6" id="KW-0067">ATP-binding</keyword>
<dbReference type="Gene3D" id="1.20.5.4130">
    <property type="match status" value="1"/>
</dbReference>
<dbReference type="Pfam" id="PF00931">
    <property type="entry name" value="NB-ARC"/>
    <property type="match status" value="1"/>
</dbReference>
<dbReference type="InterPro" id="IPR032675">
    <property type="entry name" value="LRR_dom_sf"/>
</dbReference>
<dbReference type="OrthoDB" id="67700at2759"/>
<evidence type="ECO:0000259" key="12">
    <source>
        <dbReference type="Pfam" id="PF25019"/>
    </source>
</evidence>
<dbReference type="InterPro" id="IPR027417">
    <property type="entry name" value="P-loop_NTPase"/>
</dbReference>
<dbReference type="Gene3D" id="3.80.10.10">
    <property type="entry name" value="Ribonuclease Inhibitor"/>
    <property type="match status" value="4"/>
</dbReference>
<name>A0A1B6PFR3_SORBI</name>
<dbReference type="Proteomes" id="UP000000768">
    <property type="component" value="Chromosome 7"/>
</dbReference>
<keyword evidence="14" id="KW-1185">Reference proteome</keyword>
<feature type="chain" id="PRO_5012926971" evidence="8">
    <location>
        <begin position="24"/>
        <end position="1327"/>
    </location>
</feature>
<evidence type="ECO:0000256" key="8">
    <source>
        <dbReference type="SAM" id="SignalP"/>
    </source>
</evidence>
<dbReference type="InterPro" id="IPR056789">
    <property type="entry name" value="LRR_R13L1-DRL21"/>
</dbReference>
<dbReference type="Gramene" id="KXG24524">
    <property type="protein sequence ID" value="KXG24524"/>
    <property type="gene ID" value="SORBI_3007G054000"/>
</dbReference>
<dbReference type="GO" id="GO:0043531">
    <property type="term" value="F:ADP binding"/>
    <property type="evidence" value="ECO:0007669"/>
    <property type="project" value="InterPro"/>
</dbReference>
<evidence type="ECO:0000313" key="13">
    <source>
        <dbReference type="EMBL" id="KXG24524.2"/>
    </source>
</evidence>
<keyword evidence="2" id="KW-0433">Leucine-rich repeat</keyword>
<reference evidence="14" key="2">
    <citation type="journal article" date="2018" name="Plant J.">
        <title>The Sorghum bicolor reference genome: improved assembly, gene annotations, a transcriptome atlas, and signatures of genome organization.</title>
        <authorList>
            <person name="McCormick R.F."/>
            <person name="Truong S.K."/>
            <person name="Sreedasyam A."/>
            <person name="Jenkins J."/>
            <person name="Shu S."/>
            <person name="Sims D."/>
            <person name="Kennedy M."/>
            <person name="Amirebrahimi M."/>
            <person name="Weers B.D."/>
            <person name="McKinley B."/>
            <person name="Mattison A."/>
            <person name="Morishige D.T."/>
            <person name="Grimwood J."/>
            <person name="Schmutz J."/>
            <person name="Mullet J.E."/>
        </authorList>
    </citation>
    <scope>NUCLEOTIDE SEQUENCE [LARGE SCALE GENOMIC DNA]</scope>
    <source>
        <strain evidence="14">cv. BTx623</strain>
    </source>
</reference>
<organism evidence="13 14">
    <name type="scientific">Sorghum bicolor</name>
    <name type="common">Sorghum</name>
    <name type="synonym">Sorghum vulgare</name>
    <dbReference type="NCBI Taxonomy" id="4558"/>
    <lineage>
        <taxon>Eukaryota</taxon>
        <taxon>Viridiplantae</taxon>
        <taxon>Streptophyta</taxon>
        <taxon>Embryophyta</taxon>
        <taxon>Tracheophyta</taxon>
        <taxon>Spermatophyta</taxon>
        <taxon>Magnoliopsida</taxon>
        <taxon>Liliopsida</taxon>
        <taxon>Poales</taxon>
        <taxon>Poaceae</taxon>
        <taxon>PACMAD clade</taxon>
        <taxon>Panicoideae</taxon>
        <taxon>Andropogonodae</taxon>
        <taxon>Andropogoneae</taxon>
        <taxon>Sorghinae</taxon>
        <taxon>Sorghum</taxon>
    </lineage>
</organism>
<evidence type="ECO:0000256" key="7">
    <source>
        <dbReference type="SAM" id="MobiDB-lite"/>
    </source>
</evidence>
<accession>A0A1B6PFR3</accession>
<evidence type="ECO:0000256" key="4">
    <source>
        <dbReference type="ARBA" id="ARBA00022741"/>
    </source>
</evidence>
<evidence type="ECO:0000256" key="6">
    <source>
        <dbReference type="ARBA" id="ARBA00022840"/>
    </source>
</evidence>
<dbReference type="InParanoid" id="A0A1B6PFR3"/>
<dbReference type="Gene3D" id="3.40.50.300">
    <property type="entry name" value="P-loop containing nucleotide triphosphate hydrolases"/>
    <property type="match status" value="1"/>
</dbReference>
<comment type="similarity">
    <text evidence="1">Belongs to the disease resistance NB-LRR family.</text>
</comment>
<dbReference type="Gene3D" id="1.10.8.430">
    <property type="entry name" value="Helical domain of apoptotic protease-activating factors"/>
    <property type="match status" value="1"/>
</dbReference>
<dbReference type="InterPro" id="IPR042197">
    <property type="entry name" value="Apaf_helical"/>
</dbReference>
<feature type="region of interest" description="Disordered" evidence="7">
    <location>
        <begin position="1289"/>
        <end position="1310"/>
    </location>
</feature>
<dbReference type="GO" id="GO:0009626">
    <property type="term" value="P:plant-type hypersensitive response"/>
    <property type="evidence" value="ECO:0007669"/>
    <property type="project" value="UniProtKB-ARBA"/>
</dbReference>
<dbReference type="EMBL" id="CM000766">
    <property type="protein sequence ID" value="KXG24524.2"/>
    <property type="molecule type" value="Genomic_DNA"/>
</dbReference>
<evidence type="ECO:0000259" key="10">
    <source>
        <dbReference type="Pfam" id="PF18052"/>
    </source>
</evidence>
<dbReference type="PROSITE" id="PS51450">
    <property type="entry name" value="LRR"/>
    <property type="match status" value="2"/>
</dbReference>
<evidence type="ECO:0000256" key="1">
    <source>
        <dbReference type="ARBA" id="ARBA00008894"/>
    </source>
</evidence>
<dbReference type="GO" id="GO:0005524">
    <property type="term" value="F:ATP binding"/>
    <property type="evidence" value="ECO:0007669"/>
    <property type="project" value="UniProtKB-KW"/>
</dbReference>
<dbReference type="InterPro" id="IPR036388">
    <property type="entry name" value="WH-like_DNA-bd_sf"/>
</dbReference>
<dbReference type="FunFam" id="1.10.10.10:FF:000322">
    <property type="entry name" value="Probable disease resistance protein At1g63360"/>
    <property type="match status" value="1"/>
</dbReference>
<dbReference type="SUPFAM" id="SSF52540">
    <property type="entry name" value="P-loop containing nucleoside triphosphate hydrolases"/>
    <property type="match status" value="1"/>
</dbReference>
<evidence type="ECO:0000256" key="5">
    <source>
        <dbReference type="ARBA" id="ARBA00022821"/>
    </source>
</evidence>